<dbReference type="OrthoDB" id="1826980at2"/>
<feature type="domain" description="MobA/MobL protein" evidence="4">
    <location>
        <begin position="17"/>
        <end position="245"/>
    </location>
</feature>
<evidence type="ECO:0000256" key="2">
    <source>
        <dbReference type="ARBA" id="ARBA00022971"/>
    </source>
</evidence>
<dbReference type="RefSeq" id="WP_074753746.1">
    <property type="nucleotide sequence ID" value="NZ_FOGJ01000001.1"/>
</dbReference>
<dbReference type="Gene3D" id="3.30.930.30">
    <property type="match status" value="1"/>
</dbReference>
<organism evidence="5 6">
    <name type="scientific">Butyrivibrio fibrisolvens</name>
    <dbReference type="NCBI Taxonomy" id="831"/>
    <lineage>
        <taxon>Bacteria</taxon>
        <taxon>Bacillati</taxon>
        <taxon>Bacillota</taxon>
        <taxon>Clostridia</taxon>
        <taxon>Lachnospirales</taxon>
        <taxon>Lachnospiraceae</taxon>
        <taxon>Butyrivibrio</taxon>
    </lineage>
</organism>
<dbReference type="EMBL" id="FOGJ01000001">
    <property type="protein sequence ID" value="SER01225.1"/>
    <property type="molecule type" value="Genomic_DNA"/>
</dbReference>
<reference evidence="5 6" key="1">
    <citation type="submission" date="2016-10" db="EMBL/GenBank/DDBJ databases">
        <authorList>
            <person name="de Groot N.N."/>
        </authorList>
    </citation>
    <scope>NUCLEOTIDE SEQUENCE [LARGE SCALE GENOMIC DNA]</scope>
    <source>
        <strain evidence="5 6">AR40</strain>
    </source>
</reference>
<evidence type="ECO:0000256" key="1">
    <source>
        <dbReference type="ARBA" id="ARBA00010873"/>
    </source>
</evidence>
<dbReference type="Proteomes" id="UP000182584">
    <property type="component" value="Unassembled WGS sequence"/>
</dbReference>
<gene>
    <name evidence="5" type="ORF">SAMN04487884_101134</name>
</gene>
<proteinExistence type="inferred from homology"/>
<dbReference type="Pfam" id="PF03389">
    <property type="entry name" value="MobA_MobL"/>
    <property type="match status" value="1"/>
</dbReference>
<evidence type="ECO:0000313" key="6">
    <source>
        <dbReference type="Proteomes" id="UP000182584"/>
    </source>
</evidence>
<evidence type="ECO:0000259" key="4">
    <source>
        <dbReference type="Pfam" id="PF03389"/>
    </source>
</evidence>
<comment type="similarity">
    <text evidence="1">Belongs to the MobA/MobL family.</text>
</comment>
<evidence type="ECO:0000313" key="5">
    <source>
        <dbReference type="EMBL" id="SER01225.1"/>
    </source>
</evidence>
<dbReference type="AlphaFoldDB" id="A0A1H9KQP1"/>
<dbReference type="NCBIfam" id="NF041496">
    <property type="entry name" value="MobQ"/>
    <property type="match status" value="1"/>
</dbReference>
<dbReference type="InterPro" id="IPR005053">
    <property type="entry name" value="MobA_MobL"/>
</dbReference>
<accession>A0A1H9KQP1</accession>
<keyword evidence="2" id="KW-0184">Conjugation</keyword>
<sequence length="499" mass="58723">MALYHFNVTQVSRGKGQSSVASASYISGEKLYDKYYGKTHDYTYKEGVLYSEVLLPAYAPERLKDRETLWNEVEEVEKHPKAQLCYSFNFALQNELSYEENEEIAKRFIKENFLSRGMIVDYAIHNPSRNDNVPNPHVHMLIPIRPLNKDGTWGQKQRREYIFDEYNNPVLDDKGKQKFNAVPTTDWGSPETLNEWRKNYADIFNEAFEKKGLDCRIDHRSFAELGLDILPTIHEGPHVRAMEAKGIRTEIGDHNRQIKQLNKLLIKLADKFCNVFDWLSAFLKECKEKKVYAPGLDRLLNDYYDKRYHNAWSKKAKIANIKERSNVILFLEQHHISSFEELEAFVKDSYAKVNALEKDIKAKSSRINDINEAFRYLEMYQKTLPVYEELNKKFFKPSKDKFKAEHSKEINQYHLSKRKIAEFWGDAEHDWKGLREEQKLLSTELYTMKLTCKDLEAIASKAYKIRCITEASLEEVQVKEQQKVQERTPGKKRSHDMER</sequence>
<protein>
    <submittedName>
        <fullName evidence="5">Plasmid mobilization system relaxase</fullName>
    </submittedName>
</protein>
<feature type="region of interest" description="Disordered" evidence="3">
    <location>
        <begin position="478"/>
        <end position="499"/>
    </location>
</feature>
<name>A0A1H9KQP1_BUTFI</name>
<evidence type="ECO:0000256" key="3">
    <source>
        <dbReference type="SAM" id="MobiDB-lite"/>
    </source>
</evidence>